<organism evidence="3 4">
    <name type="scientific">Portunus trituberculatus</name>
    <name type="common">Swimming crab</name>
    <name type="synonym">Neptunus trituberculatus</name>
    <dbReference type="NCBI Taxonomy" id="210409"/>
    <lineage>
        <taxon>Eukaryota</taxon>
        <taxon>Metazoa</taxon>
        <taxon>Ecdysozoa</taxon>
        <taxon>Arthropoda</taxon>
        <taxon>Crustacea</taxon>
        <taxon>Multicrustacea</taxon>
        <taxon>Malacostraca</taxon>
        <taxon>Eumalacostraca</taxon>
        <taxon>Eucarida</taxon>
        <taxon>Decapoda</taxon>
        <taxon>Pleocyemata</taxon>
        <taxon>Brachyura</taxon>
        <taxon>Eubrachyura</taxon>
        <taxon>Portunoidea</taxon>
        <taxon>Portunidae</taxon>
        <taxon>Portuninae</taxon>
        <taxon>Portunus</taxon>
    </lineage>
</organism>
<proteinExistence type="predicted"/>
<protein>
    <submittedName>
        <fullName evidence="3">Uncharacterized protein</fullName>
    </submittedName>
</protein>
<gene>
    <name evidence="3" type="ORF">E2C01_017953</name>
</gene>
<comment type="caution">
    <text evidence="3">The sequence shown here is derived from an EMBL/GenBank/DDBJ whole genome shotgun (WGS) entry which is preliminary data.</text>
</comment>
<feature type="compositionally biased region" description="Pro residues" evidence="1">
    <location>
        <begin position="81"/>
        <end position="91"/>
    </location>
</feature>
<feature type="chain" id="PRO_5022812773" evidence="2">
    <location>
        <begin position="20"/>
        <end position="105"/>
    </location>
</feature>
<sequence>MNPRVLCAALLYVAATALAKPQNFNSLSDANHFVVQAQPVSEGGSSAAGVPVFNGIPLTGPAALLAGDKKSATAAQLKTPPTAPRSTPIPPLAMDYKACRRSHSQ</sequence>
<evidence type="ECO:0000256" key="1">
    <source>
        <dbReference type="SAM" id="MobiDB-lite"/>
    </source>
</evidence>
<keyword evidence="2" id="KW-0732">Signal</keyword>
<dbReference type="AlphaFoldDB" id="A0A5B7DUX9"/>
<dbReference type="Proteomes" id="UP000324222">
    <property type="component" value="Unassembled WGS sequence"/>
</dbReference>
<evidence type="ECO:0000313" key="4">
    <source>
        <dbReference type="Proteomes" id="UP000324222"/>
    </source>
</evidence>
<keyword evidence="4" id="KW-1185">Reference proteome</keyword>
<evidence type="ECO:0000313" key="3">
    <source>
        <dbReference type="EMBL" id="MPC24859.1"/>
    </source>
</evidence>
<feature type="region of interest" description="Disordered" evidence="1">
    <location>
        <begin position="71"/>
        <end position="92"/>
    </location>
</feature>
<dbReference type="EMBL" id="VSRR010001383">
    <property type="protein sequence ID" value="MPC24859.1"/>
    <property type="molecule type" value="Genomic_DNA"/>
</dbReference>
<name>A0A5B7DUX9_PORTR</name>
<evidence type="ECO:0000256" key="2">
    <source>
        <dbReference type="SAM" id="SignalP"/>
    </source>
</evidence>
<reference evidence="3 4" key="1">
    <citation type="submission" date="2019-05" db="EMBL/GenBank/DDBJ databases">
        <title>Another draft genome of Portunus trituberculatus and its Hox gene families provides insights of decapod evolution.</title>
        <authorList>
            <person name="Jeong J.-H."/>
            <person name="Song I."/>
            <person name="Kim S."/>
            <person name="Choi T."/>
            <person name="Kim D."/>
            <person name="Ryu S."/>
            <person name="Kim W."/>
        </authorList>
    </citation>
    <scope>NUCLEOTIDE SEQUENCE [LARGE SCALE GENOMIC DNA]</scope>
    <source>
        <tissue evidence="3">Muscle</tissue>
    </source>
</reference>
<feature type="signal peptide" evidence="2">
    <location>
        <begin position="1"/>
        <end position="19"/>
    </location>
</feature>
<accession>A0A5B7DUX9</accession>